<dbReference type="SUPFAM" id="SSF53335">
    <property type="entry name" value="S-adenosyl-L-methionine-dependent methyltransferases"/>
    <property type="match status" value="1"/>
</dbReference>
<dbReference type="CDD" id="cd02440">
    <property type="entry name" value="AdoMet_MTases"/>
    <property type="match status" value="1"/>
</dbReference>
<evidence type="ECO:0000313" key="2">
    <source>
        <dbReference type="EMBL" id="VAX31799.1"/>
    </source>
</evidence>
<reference evidence="2" key="1">
    <citation type="submission" date="2018-06" db="EMBL/GenBank/DDBJ databases">
        <authorList>
            <person name="Zhirakovskaya E."/>
        </authorList>
    </citation>
    <scope>NUCLEOTIDE SEQUENCE</scope>
</reference>
<dbReference type="AlphaFoldDB" id="A0A3B1CNU6"/>
<feature type="domain" description="Methyltransferase" evidence="1">
    <location>
        <begin position="50"/>
        <end position="150"/>
    </location>
</feature>
<accession>A0A3B1CNU6</accession>
<dbReference type="InterPro" id="IPR025714">
    <property type="entry name" value="Methyltranfer_dom"/>
</dbReference>
<dbReference type="Pfam" id="PF13847">
    <property type="entry name" value="Methyltransf_31"/>
    <property type="match status" value="1"/>
</dbReference>
<protein>
    <recommendedName>
        <fullName evidence="1">Methyltransferase domain-containing protein</fullName>
    </recommendedName>
</protein>
<dbReference type="InterPro" id="IPR029063">
    <property type="entry name" value="SAM-dependent_MTases_sf"/>
</dbReference>
<organism evidence="2">
    <name type="scientific">hydrothermal vent metagenome</name>
    <dbReference type="NCBI Taxonomy" id="652676"/>
    <lineage>
        <taxon>unclassified sequences</taxon>
        <taxon>metagenomes</taxon>
        <taxon>ecological metagenomes</taxon>
    </lineage>
</organism>
<gene>
    <name evidence="2" type="ORF">MNBD_NITROSPINAE05-811</name>
</gene>
<dbReference type="EMBL" id="UOGG01000174">
    <property type="protein sequence ID" value="VAX31799.1"/>
    <property type="molecule type" value="Genomic_DNA"/>
</dbReference>
<proteinExistence type="predicted"/>
<name>A0A3B1CNU6_9ZZZZ</name>
<dbReference type="Gene3D" id="3.40.50.150">
    <property type="entry name" value="Vaccinia Virus protein VP39"/>
    <property type="match status" value="1"/>
</dbReference>
<evidence type="ECO:0000259" key="1">
    <source>
        <dbReference type="Pfam" id="PF13847"/>
    </source>
</evidence>
<sequence length="284" mass="32860">MKSDKIYVAKDSPFLTTDTRQKRWAIPYSFECLNARIELLLEKQKDAIAGKKILDVGSHMGTFAYQALQMGARFVHGIDVEEKMIAKGRKLFAKHNVPETDYRFDVDNVVRFLEATEENSFDTVFCFGMLYYTADPLRLLELMQRAAKETILLDTFTAGYAAVQGKDAECVFPAIKDETLDLPLMLVSLTRPEKKDYRLPESFDHRGRDLSMITLPTRALFEIWFERLNLKHTRLDWSQYGNRSCSYRDLVTRQQKLDSHWADVYASGIRVSYRLSPATRGRKV</sequence>